<dbReference type="RefSeq" id="WP_206292002.1">
    <property type="nucleotide sequence ID" value="NZ_CP063458.1"/>
</dbReference>
<name>A0A7M2WWV0_9BACT</name>
<comment type="catalytic activity">
    <reaction evidence="10">
        <text>D-glyceraldehyde 3-phosphate + pyruvate + H(+) = 1-deoxy-D-xylulose 5-phosphate + CO2</text>
        <dbReference type="Rhea" id="RHEA:12605"/>
        <dbReference type="ChEBI" id="CHEBI:15361"/>
        <dbReference type="ChEBI" id="CHEBI:15378"/>
        <dbReference type="ChEBI" id="CHEBI:16526"/>
        <dbReference type="ChEBI" id="CHEBI:57792"/>
        <dbReference type="ChEBI" id="CHEBI:59776"/>
        <dbReference type="EC" id="2.2.1.7"/>
    </reaction>
</comment>
<dbReference type="UniPathway" id="UPA00064">
    <property type="reaction ID" value="UER00091"/>
</dbReference>
<dbReference type="GO" id="GO:0005829">
    <property type="term" value="C:cytosol"/>
    <property type="evidence" value="ECO:0007669"/>
    <property type="project" value="TreeGrafter"/>
</dbReference>
<dbReference type="SMART" id="SM00861">
    <property type="entry name" value="Transket_pyr"/>
    <property type="match status" value="1"/>
</dbReference>
<keyword evidence="5 10" id="KW-0479">Metal-binding</keyword>
<evidence type="ECO:0000256" key="1">
    <source>
        <dbReference type="ARBA" id="ARBA00004980"/>
    </source>
</evidence>
<comment type="function">
    <text evidence="10">Catalyzes the acyloin condensation reaction between C atoms 2 and 3 of pyruvate and glyceraldehyde 3-phosphate to yield 1-deoxy-D-xylulose-5-phosphate (DXP).</text>
</comment>
<feature type="domain" description="Transketolase-like pyrimidine-binding" evidence="11">
    <location>
        <begin position="332"/>
        <end position="495"/>
    </location>
</feature>
<dbReference type="SUPFAM" id="SSF52922">
    <property type="entry name" value="TK C-terminal domain-like"/>
    <property type="match status" value="1"/>
</dbReference>
<feature type="binding site" evidence="10">
    <location>
        <begin position="122"/>
        <end position="124"/>
    </location>
    <ligand>
        <name>thiamine diphosphate</name>
        <dbReference type="ChEBI" id="CHEBI:58937"/>
    </ligand>
</feature>
<feature type="binding site" evidence="10">
    <location>
        <position position="182"/>
    </location>
    <ligand>
        <name>Mg(2+)</name>
        <dbReference type="ChEBI" id="CHEBI:18420"/>
    </ligand>
</feature>
<evidence type="ECO:0000256" key="7">
    <source>
        <dbReference type="ARBA" id="ARBA00022977"/>
    </source>
</evidence>
<evidence type="ECO:0000256" key="9">
    <source>
        <dbReference type="ARBA" id="ARBA00023229"/>
    </source>
</evidence>
<dbReference type="CDD" id="cd07033">
    <property type="entry name" value="TPP_PYR_DXS_TK_like"/>
    <property type="match status" value="1"/>
</dbReference>
<keyword evidence="8 10" id="KW-0786">Thiamine pyrophosphate</keyword>
<dbReference type="PANTHER" id="PTHR43322:SF5">
    <property type="entry name" value="1-DEOXY-D-XYLULOSE-5-PHOSPHATE SYNTHASE, CHLOROPLASTIC"/>
    <property type="match status" value="1"/>
</dbReference>
<evidence type="ECO:0000259" key="11">
    <source>
        <dbReference type="SMART" id="SM00861"/>
    </source>
</evidence>
<keyword evidence="7 10" id="KW-0784">Thiamine biosynthesis</keyword>
<dbReference type="InterPro" id="IPR005475">
    <property type="entry name" value="Transketolase-like_Pyr-bd"/>
</dbReference>
<dbReference type="GO" id="GO:0000287">
    <property type="term" value="F:magnesium ion binding"/>
    <property type="evidence" value="ECO:0007669"/>
    <property type="project" value="UniProtKB-UniRule"/>
</dbReference>
<dbReference type="InterPro" id="IPR033248">
    <property type="entry name" value="Transketolase_C"/>
</dbReference>
<evidence type="ECO:0000256" key="2">
    <source>
        <dbReference type="ARBA" id="ARBA00011081"/>
    </source>
</evidence>
<evidence type="ECO:0000256" key="6">
    <source>
        <dbReference type="ARBA" id="ARBA00022842"/>
    </source>
</evidence>
<feature type="binding site" evidence="10">
    <location>
        <position position="294"/>
    </location>
    <ligand>
        <name>thiamine diphosphate</name>
        <dbReference type="ChEBI" id="CHEBI:58937"/>
    </ligand>
</feature>
<comment type="pathway">
    <text evidence="1 10">Metabolic intermediate biosynthesis; 1-deoxy-D-xylulose 5-phosphate biosynthesis; 1-deoxy-D-xylulose 5-phosphate from D-glyceraldehyde 3-phosphate and pyruvate: step 1/1.</text>
</comment>
<gene>
    <name evidence="10" type="primary">dxs</name>
    <name evidence="12" type="ORF">IPV69_22625</name>
</gene>
<dbReference type="NCBIfam" id="TIGR00204">
    <property type="entry name" value="dxs"/>
    <property type="match status" value="1"/>
</dbReference>
<dbReference type="PANTHER" id="PTHR43322">
    <property type="entry name" value="1-D-DEOXYXYLULOSE 5-PHOSPHATE SYNTHASE-RELATED"/>
    <property type="match status" value="1"/>
</dbReference>
<dbReference type="InterPro" id="IPR029061">
    <property type="entry name" value="THDP-binding"/>
</dbReference>
<feature type="binding site" evidence="10">
    <location>
        <position position="383"/>
    </location>
    <ligand>
        <name>thiamine diphosphate</name>
        <dbReference type="ChEBI" id="CHEBI:58937"/>
    </ligand>
</feature>
<dbReference type="GO" id="GO:0008661">
    <property type="term" value="F:1-deoxy-D-xylulose-5-phosphate synthase activity"/>
    <property type="evidence" value="ECO:0007669"/>
    <property type="project" value="UniProtKB-UniRule"/>
</dbReference>
<dbReference type="EC" id="2.2.1.7" evidence="10"/>
<dbReference type="GO" id="GO:0019288">
    <property type="term" value="P:isopentenyl diphosphate biosynthetic process, methylerythritol 4-phosphate pathway"/>
    <property type="evidence" value="ECO:0007669"/>
    <property type="project" value="TreeGrafter"/>
</dbReference>
<dbReference type="GO" id="GO:0030976">
    <property type="term" value="F:thiamine pyrophosphate binding"/>
    <property type="evidence" value="ECO:0007669"/>
    <property type="project" value="UniProtKB-UniRule"/>
</dbReference>
<accession>A0A7M2WWV0</accession>
<feature type="binding site" evidence="10">
    <location>
        <begin position="154"/>
        <end position="155"/>
    </location>
    <ligand>
        <name>thiamine diphosphate</name>
        <dbReference type="ChEBI" id="CHEBI:58937"/>
    </ligand>
</feature>
<dbReference type="CDD" id="cd02007">
    <property type="entry name" value="TPP_DXS"/>
    <property type="match status" value="1"/>
</dbReference>
<dbReference type="SUPFAM" id="SSF52518">
    <property type="entry name" value="Thiamin diphosphate-binding fold (THDP-binding)"/>
    <property type="match status" value="1"/>
</dbReference>
<dbReference type="NCBIfam" id="NF003933">
    <property type="entry name" value="PRK05444.2-2"/>
    <property type="match status" value="1"/>
</dbReference>
<feature type="binding site" evidence="10">
    <location>
        <position position="182"/>
    </location>
    <ligand>
        <name>thiamine diphosphate</name>
        <dbReference type="ChEBI" id="CHEBI:58937"/>
    </ligand>
</feature>
<dbReference type="Pfam" id="PF13292">
    <property type="entry name" value="DXP_synthase_N"/>
    <property type="match status" value="1"/>
</dbReference>
<dbReference type="InterPro" id="IPR009014">
    <property type="entry name" value="Transketo_C/PFOR_II"/>
</dbReference>
<comment type="cofactor">
    <cofactor evidence="10">
        <name>thiamine diphosphate</name>
        <dbReference type="ChEBI" id="CHEBI:58937"/>
    </cofactor>
    <text evidence="10">Binds 1 thiamine pyrophosphate per subunit.</text>
</comment>
<evidence type="ECO:0000256" key="3">
    <source>
        <dbReference type="ARBA" id="ARBA00011738"/>
    </source>
</evidence>
<dbReference type="InterPro" id="IPR005477">
    <property type="entry name" value="Dxylulose-5-P_synthase"/>
</dbReference>
<feature type="binding site" evidence="10">
    <location>
        <position position="81"/>
    </location>
    <ligand>
        <name>thiamine diphosphate</name>
        <dbReference type="ChEBI" id="CHEBI:58937"/>
    </ligand>
</feature>
<evidence type="ECO:0000313" key="12">
    <source>
        <dbReference type="EMBL" id="QOV88990.1"/>
    </source>
</evidence>
<proteinExistence type="inferred from homology"/>
<sequence length="668" mass="72509">MTPAPLLDSIRKPADIRGLAPAELESLAGQMRQRIFEAVSTNGGHLASNLGVVELTIALHYCYDFGPYPGGPDWLMFDVGHQCYPHKMLTGRAGQFGTLRKRGSIAGFPVPEESPYDLFAVGHAGTAISTAVGMARGSQQQGKNNHVVAVVGDASIVNGLAFEGLNNAGTLKRQMLIILNDNGMSISQPQGAFSEYLERVRVSTTYEEFKRFSEKIVHRLPTTVGHAIEHAWDALCSSVKSAMWAGQMFEAMGIKYMGPIDGHDLPGLINFLAEIKHVDKPVVLHVKTQKGNGYEITKNEPTKFHSPAAFRVEGSPLVQNGCRVEINKGTGKNWTTAFADAAIAVAKRDSRVVTLTAAMPDGTGLSKFEKEIPERFIDTGICESHLVAMAAGMAKTGLRPIAAVYSTFIQRAFDQVWQEVALNKLPVIFALDRAGYVGDDGAVHHGFCDLAFLRPLPGMTLIAPTDEAELNRALRLSLKLDTAVAIRYPRDNVPTCNFEEEVLPELREQASGEWELGKSRMLIRHDGEADATLVVYGALAGSVLTAAELLSADGVKVDVVDARFCKPIDGAMLARVLRPGHPVLTVEDHSLENGFGSAVLEYANSHRLPTDQITRLGMPDRMIVHMTRKEQLTEVGLDPAGIVSSVKQAIERAGERSDVAPMPAERYV</sequence>
<dbReference type="Pfam" id="PF02780">
    <property type="entry name" value="Transketolase_C"/>
    <property type="match status" value="1"/>
</dbReference>
<comment type="subunit">
    <text evidence="3 10">Homodimer.</text>
</comment>
<reference evidence="12 13" key="1">
    <citation type="submission" date="2020-10" db="EMBL/GenBank/DDBJ databases">
        <title>Wide distribution of Phycisphaera-like planctomycetes from WD2101 soil group in peatlands and genome analysis of the first cultivated representative.</title>
        <authorList>
            <person name="Dedysh S.N."/>
            <person name="Beletsky A.V."/>
            <person name="Ivanova A."/>
            <person name="Kulichevskaya I.S."/>
            <person name="Suzina N.E."/>
            <person name="Philippov D.A."/>
            <person name="Rakitin A.L."/>
            <person name="Mardanov A.V."/>
            <person name="Ravin N.V."/>
        </authorList>
    </citation>
    <scope>NUCLEOTIDE SEQUENCE [LARGE SCALE GENOMIC DNA]</scope>
    <source>
        <strain evidence="12 13">M1803</strain>
    </source>
</reference>
<dbReference type="AlphaFoldDB" id="A0A7M2WWV0"/>
<comment type="cofactor">
    <cofactor evidence="10">
        <name>Mg(2+)</name>
        <dbReference type="ChEBI" id="CHEBI:18420"/>
    </cofactor>
    <text evidence="10">Binds 1 Mg(2+) ion per subunit.</text>
</comment>
<evidence type="ECO:0000256" key="4">
    <source>
        <dbReference type="ARBA" id="ARBA00022679"/>
    </source>
</evidence>
<keyword evidence="6 10" id="KW-0460">Magnesium</keyword>
<dbReference type="EMBL" id="CP063458">
    <property type="protein sequence ID" value="QOV88990.1"/>
    <property type="molecule type" value="Genomic_DNA"/>
</dbReference>
<keyword evidence="9 10" id="KW-0414">Isoprene biosynthesis</keyword>
<dbReference type="Gene3D" id="3.40.50.920">
    <property type="match status" value="1"/>
</dbReference>
<protein>
    <recommendedName>
        <fullName evidence="10">1-deoxy-D-xylulose-5-phosphate synthase</fullName>
        <ecNumber evidence="10">2.2.1.7</ecNumber>
    </recommendedName>
    <alternativeName>
        <fullName evidence="10">1-deoxyxylulose-5-phosphate synthase</fullName>
        <shortName evidence="10">DXP synthase</shortName>
        <shortName evidence="10">DXPS</shortName>
    </alternativeName>
</protein>
<dbReference type="GO" id="GO:0016114">
    <property type="term" value="P:terpenoid biosynthetic process"/>
    <property type="evidence" value="ECO:0007669"/>
    <property type="project" value="UniProtKB-UniRule"/>
</dbReference>
<dbReference type="Gene3D" id="3.40.50.970">
    <property type="match status" value="2"/>
</dbReference>
<organism evidence="12 13">
    <name type="scientific">Humisphaera borealis</name>
    <dbReference type="NCBI Taxonomy" id="2807512"/>
    <lineage>
        <taxon>Bacteria</taxon>
        <taxon>Pseudomonadati</taxon>
        <taxon>Planctomycetota</taxon>
        <taxon>Phycisphaerae</taxon>
        <taxon>Tepidisphaerales</taxon>
        <taxon>Tepidisphaeraceae</taxon>
        <taxon>Humisphaera</taxon>
    </lineage>
</organism>
<comment type="similarity">
    <text evidence="2 10">Belongs to the transketolase family. DXPS subfamily.</text>
</comment>
<dbReference type="HAMAP" id="MF_00315">
    <property type="entry name" value="DXP_synth"/>
    <property type="match status" value="1"/>
</dbReference>
<feature type="binding site" evidence="10">
    <location>
        <position position="153"/>
    </location>
    <ligand>
        <name>Mg(2+)</name>
        <dbReference type="ChEBI" id="CHEBI:18420"/>
    </ligand>
</feature>
<dbReference type="GO" id="GO:0009228">
    <property type="term" value="P:thiamine biosynthetic process"/>
    <property type="evidence" value="ECO:0007669"/>
    <property type="project" value="UniProtKB-UniRule"/>
</dbReference>
<evidence type="ECO:0000256" key="5">
    <source>
        <dbReference type="ARBA" id="ARBA00022723"/>
    </source>
</evidence>
<keyword evidence="13" id="KW-1185">Reference proteome</keyword>
<evidence type="ECO:0000256" key="8">
    <source>
        <dbReference type="ARBA" id="ARBA00023052"/>
    </source>
</evidence>
<keyword evidence="4 10" id="KW-0808">Transferase</keyword>
<dbReference type="Proteomes" id="UP000593765">
    <property type="component" value="Chromosome"/>
</dbReference>
<dbReference type="Pfam" id="PF02779">
    <property type="entry name" value="Transket_pyr"/>
    <property type="match status" value="1"/>
</dbReference>
<evidence type="ECO:0000313" key="13">
    <source>
        <dbReference type="Proteomes" id="UP000593765"/>
    </source>
</evidence>
<dbReference type="KEGG" id="hbs:IPV69_22625"/>
<evidence type="ECO:0000256" key="10">
    <source>
        <dbReference type="HAMAP-Rule" id="MF_00315"/>
    </source>
</evidence>